<gene>
    <name evidence="2" type="ORF">TMSB3V08_LOCUS10650</name>
</gene>
<proteinExistence type="predicted"/>
<dbReference type="EMBL" id="OB797000">
    <property type="protein sequence ID" value="CAD7433987.1"/>
    <property type="molecule type" value="Genomic_DNA"/>
</dbReference>
<dbReference type="AlphaFoldDB" id="A0A7R9EHA4"/>
<feature type="compositionally biased region" description="Polar residues" evidence="1">
    <location>
        <begin position="86"/>
        <end position="97"/>
    </location>
</feature>
<protein>
    <submittedName>
        <fullName evidence="2">Uncharacterized protein</fullName>
    </submittedName>
</protein>
<reference evidence="2" key="1">
    <citation type="submission" date="2020-11" db="EMBL/GenBank/DDBJ databases">
        <authorList>
            <person name="Tran Van P."/>
        </authorList>
    </citation>
    <scope>NUCLEOTIDE SEQUENCE</scope>
</reference>
<evidence type="ECO:0000313" key="2">
    <source>
        <dbReference type="EMBL" id="CAD7433987.1"/>
    </source>
</evidence>
<accession>A0A7R9EHA4</accession>
<evidence type="ECO:0000256" key="1">
    <source>
        <dbReference type="SAM" id="MobiDB-lite"/>
    </source>
</evidence>
<name>A0A7R9EHA4_9NEOP</name>
<sequence length="168" mass="17969">MARRNPSARIRRSLKDTELKTRSIAPHARPRGESDIGIWSKPVPVSGSTLVEGTNGPRPSYGVGPGSGGLQPSKPGGPRGPVGGMAQSQPLANSTAPAQGYRGSWGNPYTSLRYPSPNMGGPVPTTASYTTSYSHHQASVRVKQFSSRELYIPELMIPQLNLACYPLW</sequence>
<organism evidence="2">
    <name type="scientific">Timema monikensis</name>
    <dbReference type="NCBI Taxonomy" id="170555"/>
    <lineage>
        <taxon>Eukaryota</taxon>
        <taxon>Metazoa</taxon>
        <taxon>Ecdysozoa</taxon>
        <taxon>Arthropoda</taxon>
        <taxon>Hexapoda</taxon>
        <taxon>Insecta</taxon>
        <taxon>Pterygota</taxon>
        <taxon>Neoptera</taxon>
        <taxon>Polyneoptera</taxon>
        <taxon>Phasmatodea</taxon>
        <taxon>Timematodea</taxon>
        <taxon>Timematoidea</taxon>
        <taxon>Timematidae</taxon>
        <taxon>Timema</taxon>
    </lineage>
</organism>
<feature type="region of interest" description="Disordered" evidence="1">
    <location>
        <begin position="1"/>
        <end position="106"/>
    </location>
</feature>